<evidence type="ECO:0000256" key="1">
    <source>
        <dbReference type="ARBA" id="ARBA00001798"/>
    </source>
</evidence>
<evidence type="ECO:0000256" key="2">
    <source>
        <dbReference type="ARBA" id="ARBA00012251"/>
    </source>
</evidence>
<evidence type="ECO:0000256" key="6">
    <source>
        <dbReference type="ARBA" id="ARBA00022771"/>
    </source>
</evidence>
<accession>A0A6A6S4I7</accession>
<evidence type="ECO:0000256" key="9">
    <source>
        <dbReference type="SAM" id="MobiDB-lite"/>
    </source>
</evidence>
<keyword evidence="8" id="KW-0862">Zinc</keyword>
<keyword evidence="6" id="KW-0863">Zinc-finger</keyword>
<keyword evidence="4" id="KW-0479">Metal-binding</keyword>
<feature type="domain" description="RING-type" evidence="10">
    <location>
        <begin position="82"/>
        <end position="328"/>
    </location>
</feature>
<evidence type="ECO:0000256" key="7">
    <source>
        <dbReference type="ARBA" id="ARBA00022786"/>
    </source>
</evidence>
<dbReference type="GO" id="GO:0061630">
    <property type="term" value="F:ubiquitin protein ligase activity"/>
    <property type="evidence" value="ECO:0007669"/>
    <property type="project" value="UniProtKB-EC"/>
</dbReference>
<sequence length="356" mass="39552">MARTMQTTRKPPRAATSAKPIPVKAPKASIPRSDRILRSAATPASVTAAQTPARKARRRRKADPWAPKRKPRKVVAVKPPTTHYTCRICIEEKPVDAFVPWVPLSNFKMDPVEIPLGCMSHLARSPRQKIMKDPVCKACIGQSIAARYTLAGARQVNNGCLEPGCQEYWDWDFIMTYFPPGEAWTGYTNDLSRDWVVKNTVTCPNPQCGAQGQPDYSASGFPQVQCLSPTCKLRFCVNCNVPWHTEITCADVQARNIHASMLDLDRKVLAKLQKAGARRCPNCNIIIEKDGGCSSMFCVGCREAFDWDSAPSLIPGTRKAMPSYSPRVLGLPDFGVRDKHGQLVCEMDALEENYEK</sequence>
<dbReference type="Gene3D" id="1.20.120.1750">
    <property type="match status" value="1"/>
</dbReference>
<feature type="region of interest" description="Disordered" evidence="9">
    <location>
        <begin position="1"/>
        <end position="73"/>
    </location>
</feature>
<evidence type="ECO:0000256" key="5">
    <source>
        <dbReference type="ARBA" id="ARBA00022737"/>
    </source>
</evidence>
<gene>
    <name evidence="11" type="ORF">P280DRAFT_449492</name>
</gene>
<evidence type="ECO:0000256" key="4">
    <source>
        <dbReference type="ARBA" id="ARBA00022723"/>
    </source>
</evidence>
<proteinExistence type="predicted"/>
<dbReference type="EMBL" id="MU006782">
    <property type="protein sequence ID" value="KAF2642062.1"/>
    <property type="molecule type" value="Genomic_DNA"/>
</dbReference>
<dbReference type="AlphaFoldDB" id="A0A6A6S4I7"/>
<dbReference type="Proteomes" id="UP000799753">
    <property type="component" value="Unassembled WGS sequence"/>
</dbReference>
<evidence type="ECO:0000259" key="10">
    <source>
        <dbReference type="PROSITE" id="PS51873"/>
    </source>
</evidence>
<dbReference type="GO" id="GO:0016567">
    <property type="term" value="P:protein ubiquitination"/>
    <property type="evidence" value="ECO:0007669"/>
    <property type="project" value="InterPro"/>
</dbReference>
<keyword evidence="12" id="KW-1185">Reference proteome</keyword>
<dbReference type="OrthoDB" id="1431934at2759"/>
<keyword evidence="3" id="KW-0808">Transferase</keyword>
<comment type="catalytic activity">
    <reaction evidence="1">
        <text>[E2 ubiquitin-conjugating enzyme]-S-ubiquitinyl-L-cysteine + [acceptor protein]-L-lysine = [E2 ubiquitin-conjugating enzyme]-L-cysteine + [acceptor protein]-N(6)-ubiquitinyl-L-lysine.</text>
        <dbReference type="EC" id="2.3.2.31"/>
    </reaction>
</comment>
<dbReference type="Pfam" id="PF01485">
    <property type="entry name" value="IBR"/>
    <property type="match status" value="1"/>
</dbReference>
<name>A0A6A6S4I7_9PLEO</name>
<organism evidence="11 12">
    <name type="scientific">Massarina eburnea CBS 473.64</name>
    <dbReference type="NCBI Taxonomy" id="1395130"/>
    <lineage>
        <taxon>Eukaryota</taxon>
        <taxon>Fungi</taxon>
        <taxon>Dikarya</taxon>
        <taxon>Ascomycota</taxon>
        <taxon>Pezizomycotina</taxon>
        <taxon>Dothideomycetes</taxon>
        <taxon>Pleosporomycetidae</taxon>
        <taxon>Pleosporales</taxon>
        <taxon>Massarineae</taxon>
        <taxon>Massarinaceae</taxon>
        <taxon>Massarina</taxon>
    </lineage>
</organism>
<reference evidence="11" key="1">
    <citation type="journal article" date="2020" name="Stud. Mycol.">
        <title>101 Dothideomycetes genomes: a test case for predicting lifestyles and emergence of pathogens.</title>
        <authorList>
            <person name="Haridas S."/>
            <person name="Albert R."/>
            <person name="Binder M."/>
            <person name="Bloem J."/>
            <person name="Labutti K."/>
            <person name="Salamov A."/>
            <person name="Andreopoulos B."/>
            <person name="Baker S."/>
            <person name="Barry K."/>
            <person name="Bills G."/>
            <person name="Bluhm B."/>
            <person name="Cannon C."/>
            <person name="Castanera R."/>
            <person name="Culley D."/>
            <person name="Daum C."/>
            <person name="Ezra D."/>
            <person name="Gonzalez J."/>
            <person name="Henrissat B."/>
            <person name="Kuo A."/>
            <person name="Liang C."/>
            <person name="Lipzen A."/>
            <person name="Lutzoni F."/>
            <person name="Magnuson J."/>
            <person name="Mondo S."/>
            <person name="Nolan M."/>
            <person name="Ohm R."/>
            <person name="Pangilinan J."/>
            <person name="Park H.-J."/>
            <person name="Ramirez L."/>
            <person name="Alfaro M."/>
            <person name="Sun H."/>
            <person name="Tritt A."/>
            <person name="Yoshinaga Y."/>
            <person name="Zwiers L.-H."/>
            <person name="Turgeon B."/>
            <person name="Goodwin S."/>
            <person name="Spatafora J."/>
            <person name="Crous P."/>
            <person name="Grigoriev I."/>
        </authorList>
    </citation>
    <scope>NUCLEOTIDE SEQUENCE</scope>
    <source>
        <strain evidence="11">CBS 473.64</strain>
    </source>
</reference>
<evidence type="ECO:0000313" key="11">
    <source>
        <dbReference type="EMBL" id="KAF2642062.1"/>
    </source>
</evidence>
<protein>
    <recommendedName>
        <fullName evidence="2">RBR-type E3 ubiquitin transferase</fullName>
        <ecNumber evidence="2">2.3.2.31</ecNumber>
    </recommendedName>
</protein>
<dbReference type="InterPro" id="IPR031127">
    <property type="entry name" value="E3_UB_ligase_RBR"/>
</dbReference>
<evidence type="ECO:0000256" key="8">
    <source>
        <dbReference type="ARBA" id="ARBA00022833"/>
    </source>
</evidence>
<dbReference type="SMART" id="SM00647">
    <property type="entry name" value="IBR"/>
    <property type="match status" value="1"/>
</dbReference>
<evidence type="ECO:0000256" key="3">
    <source>
        <dbReference type="ARBA" id="ARBA00022679"/>
    </source>
</evidence>
<keyword evidence="5" id="KW-0677">Repeat</keyword>
<feature type="compositionally biased region" description="Basic residues" evidence="9">
    <location>
        <begin position="54"/>
        <end position="73"/>
    </location>
</feature>
<dbReference type="PANTHER" id="PTHR11685">
    <property type="entry name" value="RBR FAMILY RING FINGER AND IBR DOMAIN-CONTAINING"/>
    <property type="match status" value="1"/>
</dbReference>
<dbReference type="PROSITE" id="PS51873">
    <property type="entry name" value="TRIAD"/>
    <property type="match status" value="1"/>
</dbReference>
<dbReference type="EC" id="2.3.2.31" evidence="2"/>
<evidence type="ECO:0000313" key="12">
    <source>
        <dbReference type="Proteomes" id="UP000799753"/>
    </source>
</evidence>
<keyword evidence="7" id="KW-0833">Ubl conjugation pathway</keyword>
<dbReference type="GO" id="GO:0008270">
    <property type="term" value="F:zinc ion binding"/>
    <property type="evidence" value="ECO:0007669"/>
    <property type="project" value="UniProtKB-KW"/>
</dbReference>
<dbReference type="InterPro" id="IPR002867">
    <property type="entry name" value="IBR_dom"/>
</dbReference>
<dbReference type="InterPro" id="IPR044066">
    <property type="entry name" value="TRIAD_supradom"/>
</dbReference>
<dbReference type="SUPFAM" id="SSF57850">
    <property type="entry name" value="RING/U-box"/>
    <property type="match status" value="2"/>
</dbReference>